<comment type="caution">
    <text evidence="1">The sequence shown here is derived from an EMBL/GenBank/DDBJ whole genome shotgun (WGS) entry which is preliminary data.</text>
</comment>
<dbReference type="EMBL" id="RZNY01000011">
    <property type="protein sequence ID" value="RUT45437.1"/>
    <property type="molecule type" value="Genomic_DNA"/>
</dbReference>
<name>A0A3S1DU62_9BACL</name>
<keyword evidence="2" id="KW-1185">Reference proteome</keyword>
<sequence length="169" mass="19809">MEDKKVHVDLIATKKYIYLPCEFVCSNLKPEEQNAEYGAYIFKLSGLSIRFRTAKITPTKIGQFVTLWERVGKRPIQPYDVSAPIDYFVISVRQNDHFGQFVFPKHILFEKDILSKDGKGGKRAIRVYPPWDNPVSLQAQKTQKWQLEYFLEIRANIPVDLNRARLLYR</sequence>
<evidence type="ECO:0000313" key="1">
    <source>
        <dbReference type="EMBL" id="RUT45437.1"/>
    </source>
</evidence>
<protein>
    <submittedName>
        <fullName evidence="1">MepB domain containing protein</fullName>
    </submittedName>
</protein>
<dbReference type="InterPro" id="IPR011235">
    <property type="entry name" value="MepB-like"/>
</dbReference>
<evidence type="ECO:0000313" key="2">
    <source>
        <dbReference type="Proteomes" id="UP000279446"/>
    </source>
</evidence>
<dbReference type="AlphaFoldDB" id="A0A3S1DU62"/>
<dbReference type="Pfam" id="PF08877">
    <property type="entry name" value="MepB-like"/>
    <property type="match status" value="1"/>
</dbReference>
<dbReference type="InterPro" id="IPR038231">
    <property type="entry name" value="MepB-like_sf"/>
</dbReference>
<organism evidence="1 2">
    <name type="scientific">Paenibacillus anaericanus</name>
    <dbReference type="NCBI Taxonomy" id="170367"/>
    <lineage>
        <taxon>Bacteria</taxon>
        <taxon>Bacillati</taxon>
        <taxon>Bacillota</taxon>
        <taxon>Bacilli</taxon>
        <taxon>Bacillales</taxon>
        <taxon>Paenibacillaceae</taxon>
        <taxon>Paenibacillus</taxon>
    </lineage>
</organism>
<dbReference type="Gene3D" id="3.40.1350.140">
    <property type="entry name" value="MepB-like"/>
    <property type="match status" value="1"/>
</dbReference>
<proteinExistence type="predicted"/>
<dbReference type="OrthoDB" id="4954833at2"/>
<reference evidence="1 2" key="1">
    <citation type="submission" date="2018-12" db="EMBL/GenBank/DDBJ databases">
        <authorList>
            <person name="Sun L."/>
            <person name="Chen Z."/>
        </authorList>
    </citation>
    <scope>NUCLEOTIDE SEQUENCE [LARGE SCALE GENOMIC DNA]</scope>
    <source>
        <strain evidence="1 2">DSM 15890</strain>
    </source>
</reference>
<dbReference type="RefSeq" id="WP_127192711.1">
    <property type="nucleotide sequence ID" value="NZ_RZNY01000011.1"/>
</dbReference>
<gene>
    <name evidence="1" type="ORF">EJP82_14130</name>
</gene>
<accession>A0A3S1DU62</accession>
<dbReference type="PIRSF" id="PIRSF032285">
    <property type="entry name" value="UCP032285"/>
    <property type="match status" value="1"/>
</dbReference>
<dbReference type="Proteomes" id="UP000279446">
    <property type="component" value="Unassembled WGS sequence"/>
</dbReference>